<evidence type="ECO:0000313" key="3">
    <source>
        <dbReference type="Proteomes" id="UP000011996"/>
    </source>
</evidence>
<organism evidence="2 3">
    <name type="scientific">Rhodopirellula europaea SH398</name>
    <dbReference type="NCBI Taxonomy" id="1263868"/>
    <lineage>
        <taxon>Bacteria</taxon>
        <taxon>Pseudomonadati</taxon>
        <taxon>Planctomycetota</taxon>
        <taxon>Planctomycetia</taxon>
        <taxon>Pirellulales</taxon>
        <taxon>Pirellulaceae</taxon>
        <taxon>Rhodopirellula</taxon>
    </lineage>
</organism>
<dbReference type="EMBL" id="ANOF01000160">
    <property type="protein sequence ID" value="EMI24352.1"/>
    <property type="molecule type" value="Genomic_DNA"/>
</dbReference>
<accession>M5S9M5</accession>
<comment type="caution">
    <text evidence="2">The sequence shown here is derived from an EMBL/GenBank/DDBJ whole genome shotgun (WGS) entry which is preliminary data.</text>
</comment>
<name>M5S9M5_9BACT</name>
<dbReference type="Proteomes" id="UP000011996">
    <property type="component" value="Unassembled WGS sequence"/>
</dbReference>
<feature type="region of interest" description="Disordered" evidence="1">
    <location>
        <begin position="279"/>
        <end position="325"/>
    </location>
</feature>
<reference evidence="2 3" key="1">
    <citation type="journal article" date="2013" name="Mar. Genomics">
        <title>Expression of sulfatases in Rhodopirellula baltica and the diversity of sulfatases in the genus Rhodopirellula.</title>
        <authorList>
            <person name="Wegner C.E."/>
            <person name="Richter-Heitmann T."/>
            <person name="Klindworth A."/>
            <person name="Klockow C."/>
            <person name="Richter M."/>
            <person name="Achstetter T."/>
            <person name="Glockner F.O."/>
            <person name="Harder J."/>
        </authorList>
    </citation>
    <scope>NUCLEOTIDE SEQUENCE [LARGE SCALE GENOMIC DNA]</scope>
    <source>
        <strain evidence="2 3">SH398</strain>
    </source>
</reference>
<evidence type="ECO:0000256" key="1">
    <source>
        <dbReference type="SAM" id="MobiDB-lite"/>
    </source>
</evidence>
<feature type="compositionally biased region" description="Basic and acidic residues" evidence="1">
    <location>
        <begin position="285"/>
        <end position="325"/>
    </location>
</feature>
<proteinExistence type="predicted"/>
<gene>
    <name evidence="2" type="ORF">RESH_05073</name>
</gene>
<evidence type="ECO:0000313" key="2">
    <source>
        <dbReference type="EMBL" id="EMI24352.1"/>
    </source>
</evidence>
<sequence length="354" mass="39947">MQIVLRKYSSSPDAPPLHFRHAGTVSRSLGRGVSKSAFGGMWSRVTSPTYPQIAHVPRRFEFRFAITVKDAFVMMQVHSQNASRNRVASKKFAIAEKLDTRLRFTAWLSAVRRESFSDVFLIQVKVAHLRQDCVQLDMNNDLINPHVLYRNLCRRPWVPVRHAVRQRISILHHGEFARPQSGKCVDIRNCSCGPITWDGRKSVGLTNVNLTRKLKADSVVSSTIESSCVKRTFLQVKTSAKPPDHVVIVEGTIVCTIGYADRIIVPSVVICSANGGTARQRFPSGHRDGRNGNQDDQREKTEFGTHRLQSDNGRDHRGRAERQPLPKRVFESSACIPWFVGSWFHREGITTGEP</sequence>
<dbReference type="PATRIC" id="fig|1263868.3.peg.5514"/>
<dbReference type="AlphaFoldDB" id="M5S9M5"/>
<protein>
    <submittedName>
        <fullName evidence="2">Uncharacterized protein</fullName>
    </submittedName>
</protein>